<feature type="compositionally biased region" description="Basic residues" evidence="5">
    <location>
        <begin position="21"/>
        <end position="32"/>
    </location>
</feature>
<keyword evidence="3 4" id="KW-0238">DNA-binding</keyword>
<evidence type="ECO:0000256" key="5">
    <source>
        <dbReference type="SAM" id="MobiDB-lite"/>
    </source>
</evidence>
<dbReference type="Ensembl" id="ENSSVLT00005003741.1">
    <property type="protein sequence ID" value="ENSSVLP00005003409.1"/>
    <property type="gene ID" value="ENSSVLG00005002722.1"/>
</dbReference>
<dbReference type="GeneTree" id="ENSGT00520000058758"/>
<keyword evidence="3 4" id="KW-0371">Homeobox</keyword>
<dbReference type="GO" id="GO:0005634">
    <property type="term" value="C:nucleus"/>
    <property type="evidence" value="ECO:0007669"/>
    <property type="project" value="UniProtKB-SubCell"/>
</dbReference>
<evidence type="ECO:0000313" key="8">
    <source>
        <dbReference type="Proteomes" id="UP000694564"/>
    </source>
</evidence>
<dbReference type="AlphaFoldDB" id="A0A8D2ANT2"/>
<proteinExistence type="predicted"/>
<keyword evidence="2 3" id="KW-0539">Nucleus</keyword>
<dbReference type="PROSITE" id="PS50071">
    <property type="entry name" value="HOMEOBOX_2"/>
    <property type="match status" value="1"/>
</dbReference>
<evidence type="ECO:0000256" key="4">
    <source>
        <dbReference type="RuleBase" id="RU000682"/>
    </source>
</evidence>
<feature type="region of interest" description="Disordered" evidence="5">
    <location>
        <begin position="79"/>
        <end position="107"/>
    </location>
</feature>
<reference evidence="7" key="2">
    <citation type="submission" date="2025-09" db="UniProtKB">
        <authorList>
            <consortium name="Ensembl"/>
        </authorList>
    </citation>
    <scope>IDENTIFICATION</scope>
</reference>
<dbReference type="GO" id="GO:0000978">
    <property type="term" value="F:RNA polymerase II cis-regulatory region sequence-specific DNA binding"/>
    <property type="evidence" value="ECO:0007669"/>
    <property type="project" value="TreeGrafter"/>
</dbReference>
<name>A0A8D2ANT2_SCIVU</name>
<feature type="domain" description="Homeobox" evidence="6">
    <location>
        <begin position="22"/>
        <end position="82"/>
    </location>
</feature>
<keyword evidence="8" id="KW-1185">Reference proteome</keyword>
<reference evidence="7" key="1">
    <citation type="submission" date="2025-08" db="UniProtKB">
        <authorList>
            <consortium name="Ensembl"/>
        </authorList>
    </citation>
    <scope>IDENTIFICATION</scope>
</reference>
<evidence type="ECO:0000313" key="7">
    <source>
        <dbReference type="Ensembl" id="ENSSVLP00005003409.1"/>
    </source>
</evidence>
<feature type="region of interest" description="Disordered" evidence="5">
    <location>
        <begin position="1"/>
        <end position="35"/>
    </location>
</feature>
<organism evidence="7 8">
    <name type="scientific">Sciurus vulgaris</name>
    <name type="common">Eurasian red squirrel</name>
    <dbReference type="NCBI Taxonomy" id="55149"/>
    <lineage>
        <taxon>Eukaryota</taxon>
        <taxon>Metazoa</taxon>
        <taxon>Chordata</taxon>
        <taxon>Craniata</taxon>
        <taxon>Vertebrata</taxon>
        <taxon>Euteleostomi</taxon>
        <taxon>Mammalia</taxon>
        <taxon>Eutheria</taxon>
        <taxon>Euarchontoglires</taxon>
        <taxon>Glires</taxon>
        <taxon>Rodentia</taxon>
        <taxon>Sciuromorpha</taxon>
        <taxon>Sciuridae</taxon>
        <taxon>Sciurinae</taxon>
        <taxon>Sciurini</taxon>
        <taxon>Sciurus</taxon>
    </lineage>
</organism>
<evidence type="ECO:0000259" key="6">
    <source>
        <dbReference type="PROSITE" id="PS50071"/>
    </source>
</evidence>
<evidence type="ECO:0000256" key="3">
    <source>
        <dbReference type="PROSITE-ProRule" id="PRU00108"/>
    </source>
</evidence>
<dbReference type="GO" id="GO:0000981">
    <property type="term" value="F:DNA-binding transcription factor activity, RNA polymerase II-specific"/>
    <property type="evidence" value="ECO:0007669"/>
    <property type="project" value="TreeGrafter"/>
</dbReference>
<protein>
    <recommendedName>
        <fullName evidence="6">Homeobox domain-containing protein</fullName>
    </recommendedName>
</protein>
<dbReference type="Pfam" id="PF00046">
    <property type="entry name" value="Homeodomain"/>
    <property type="match status" value="1"/>
</dbReference>
<accession>A0A8D2ANT2</accession>
<dbReference type="PANTHER" id="PTHR24341">
    <property type="entry name" value="HOMEOBOX PROTEIN ENGRAILED"/>
    <property type="match status" value="1"/>
</dbReference>
<dbReference type="InterPro" id="IPR001356">
    <property type="entry name" value="HD"/>
</dbReference>
<sequence length="196" mass="22559">MASKASSVEDSPKEEGERKHERGKRKPRHRFTKHDLEILNQSFEQNPYPEFATREELANQMHCYISVINNFFQNKRARLRPREKQKISATAQPSCPQQAPLGRAEDGSYDSVVAGSAIKSSFGLERQWDTGRGSSPSFRPVMYSHPTLSEQGFERATFSTEESQHSRPFTFKFFVQPHPPLTHTRTHTHIRAHTYS</sequence>
<dbReference type="Proteomes" id="UP000694564">
    <property type="component" value="Chromosome 2"/>
</dbReference>
<dbReference type="InterPro" id="IPR050720">
    <property type="entry name" value="Engrailed_Homeobox_TFs"/>
</dbReference>
<dbReference type="InterPro" id="IPR009057">
    <property type="entry name" value="Homeodomain-like_sf"/>
</dbReference>
<dbReference type="SUPFAM" id="SSF46689">
    <property type="entry name" value="Homeodomain-like"/>
    <property type="match status" value="1"/>
</dbReference>
<dbReference type="Gene3D" id="1.10.10.60">
    <property type="entry name" value="Homeodomain-like"/>
    <property type="match status" value="1"/>
</dbReference>
<dbReference type="OrthoDB" id="6159439at2759"/>
<feature type="DNA-binding region" description="Homeobox" evidence="3">
    <location>
        <begin position="24"/>
        <end position="83"/>
    </location>
</feature>
<evidence type="ECO:0000256" key="1">
    <source>
        <dbReference type="ARBA" id="ARBA00004123"/>
    </source>
</evidence>
<dbReference type="PANTHER" id="PTHR24341:SF1">
    <property type="entry name" value="CYTOPLASMIC POLYADENYLATED HOMEOBOX-LIKE PROTEIN"/>
    <property type="match status" value="1"/>
</dbReference>
<feature type="compositionally biased region" description="Basic and acidic residues" evidence="5">
    <location>
        <begin position="10"/>
        <end position="20"/>
    </location>
</feature>
<comment type="subcellular location">
    <subcellularLocation>
        <location evidence="1 3 4">Nucleus</location>
    </subcellularLocation>
</comment>
<feature type="compositionally biased region" description="Polar residues" evidence="5">
    <location>
        <begin position="87"/>
        <end position="97"/>
    </location>
</feature>
<evidence type="ECO:0000256" key="2">
    <source>
        <dbReference type="ARBA" id="ARBA00023242"/>
    </source>
</evidence>
<dbReference type="SMART" id="SM00389">
    <property type="entry name" value="HOX"/>
    <property type="match status" value="1"/>
</dbReference>
<dbReference type="CDD" id="cd00086">
    <property type="entry name" value="homeodomain"/>
    <property type="match status" value="1"/>
</dbReference>